<dbReference type="Gene3D" id="1.10.10.10">
    <property type="entry name" value="Winged helix-like DNA-binding domain superfamily/Winged helix DNA-binding domain"/>
    <property type="match status" value="1"/>
</dbReference>
<reference evidence="12" key="1">
    <citation type="submission" date="2021-01" db="EMBL/GenBank/DDBJ databases">
        <authorList>
            <person name="Zahm M."/>
            <person name="Roques C."/>
            <person name="Cabau C."/>
            <person name="Klopp C."/>
            <person name="Donnadieu C."/>
            <person name="Jouanno E."/>
            <person name="Lampietro C."/>
            <person name="Louis A."/>
            <person name="Herpin A."/>
            <person name="Echchiki A."/>
            <person name="Berthelot C."/>
            <person name="Parey E."/>
            <person name="Roest-Crollius H."/>
            <person name="Braasch I."/>
            <person name="Postlethwait J."/>
            <person name="Bobe J."/>
            <person name="Montfort J."/>
            <person name="Bouchez O."/>
            <person name="Begum T."/>
            <person name="Mejri S."/>
            <person name="Adams A."/>
            <person name="Chen W.-J."/>
            <person name="Guiguen Y."/>
        </authorList>
    </citation>
    <scope>NUCLEOTIDE SEQUENCE</scope>
    <source>
        <tissue evidence="12">Blood</tissue>
    </source>
</reference>
<proteinExistence type="inferred from homology"/>
<evidence type="ECO:0000256" key="6">
    <source>
        <dbReference type="ARBA" id="ARBA00023159"/>
    </source>
</evidence>
<keyword evidence="13" id="KW-1185">Reference proteome</keyword>
<dbReference type="EMBL" id="JAERUA010000002">
    <property type="protein sequence ID" value="KAI1902733.1"/>
    <property type="molecule type" value="Genomic_DNA"/>
</dbReference>
<evidence type="ECO:0000256" key="7">
    <source>
        <dbReference type="ARBA" id="ARBA00023163"/>
    </source>
</evidence>
<feature type="domain" description="HSF-type DNA-binding" evidence="11">
    <location>
        <begin position="52"/>
        <end position="76"/>
    </location>
</feature>
<keyword evidence="3" id="KW-0805">Transcription regulation</keyword>
<gene>
    <name evidence="12" type="ORF">AGOR_G00019050</name>
</gene>
<dbReference type="SMART" id="SM00415">
    <property type="entry name" value="HSF"/>
    <property type="match status" value="1"/>
</dbReference>
<evidence type="ECO:0000256" key="8">
    <source>
        <dbReference type="ARBA" id="ARBA00023242"/>
    </source>
</evidence>
<dbReference type="PANTHER" id="PTHR10015:SF185">
    <property type="entry name" value="HEAT SHOCK FACTOR PROTEIN 2"/>
    <property type="match status" value="1"/>
</dbReference>
<dbReference type="PANTHER" id="PTHR10015">
    <property type="entry name" value="HEAT SHOCK TRANSCRIPTION FACTOR"/>
    <property type="match status" value="1"/>
</dbReference>
<keyword evidence="6" id="KW-0010">Activator</keyword>
<evidence type="ECO:0000256" key="4">
    <source>
        <dbReference type="ARBA" id="ARBA00023016"/>
    </source>
</evidence>
<keyword evidence="4" id="KW-0346">Stress response</keyword>
<evidence type="ECO:0000256" key="3">
    <source>
        <dbReference type="ARBA" id="ARBA00023015"/>
    </source>
</evidence>
<dbReference type="OrthoDB" id="60033at2759"/>
<keyword evidence="7" id="KW-0804">Transcription</keyword>
<comment type="caution">
    <text evidence="12">The sequence shown here is derived from an EMBL/GenBank/DDBJ whole genome shotgun (WGS) entry which is preliminary data.</text>
</comment>
<accession>A0A8T3E0D4</accession>
<dbReference type="GO" id="GO:0043565">
    <property type="term" value="F:sequence-specific DNA binding"/>
    <property type="evidence" value="ECO:0007669"/>
    <property type="project" value="InterPro"/>
</dbReference>
<dbReference type="Pfam" id="PF06546">
    <property type="entry name" value="Vert_HS_TF"/>
    <property type="match status" value="1"/>
</dbReference>
<evidence type="ECO:0000256" key="5">
    <source>
        <dbReference type="ARBA" id="ARBA00023125"/>
    </source>
</evidence>
<evidence type="ECO:0000256" key="2">
    <source>
        <dbReference type="ARBA" id="ARBA00006403"/>
    </source>
</evidence>
<dbReference type="SUPFAM" id="SSF46785">
    <property type="entry name" value="Winged helix' DNA-binding domain"/>
    <property type="match status" value="1"/>
</dbReference>
<dbReference type="InterPro" id="IPR036390">
    <property type="entry name" value="WH_DNA-bd_sf"/>
</dbReference>
<dbReference type="GO" id="GO:0003700">
    <property type="term" value="F:DNA-binding transcription factor activity"/>
    <property type="evidence" value="ECO:0007669"/>
    <property type="project" value="InterPro"/>
</dbReference>
<evidence type="ECO:0000313" key="13">
    <source>
        <dbReference type="Proteomes" id="UP000829720"/>
    </source>
</evidence>
<dbReference type="Pfam" id="PF00447">
    <property type="entry name" value="HSF_DNA-bind"/>
    <property type="match status" value="1"/>
</dbReference>
<evidence type="ECO:0000256" key="9">
    <source>
        <dbReference type="RuleBase" id="RU004020"/>
    </source>
</evidence>
<dbReference type="PRINTS" id="PR00056">
    <property type="entry name" value="HSFDOMAIN"/>
</dbReference>
<dbReference type="FunFam" id="1.10.10.10:FF:000027">
    <property type="entry name" value="Heat shock transcription factor 1"/>
    <property type="match status" value="1"/>
</dbReference>
<keyword evidence="5" id="KW-0238">DNA-binding</keyword>
<dbReference type="AlphaFoldDB" id="A0A8T3E0D4"/>
<evidence type="ECO:0000259" key="11">
    <source>
        <dbReference type="PROSITE" id="PS00434"/>
    </source>
</evidence>
<dbReference type="InterPro" id="IPR000232">
    <property type="entry name" value="HSF_DNA-bd"/>
</dbReference>
<dbReference type="Proteomes" id="UP000829720">
    <property type="component" value="Unassembled WGS sequence"/>
</dbReference>
<keyword evidence="8" id="KW-0539">Nucleus</keyword>
<comment type="similarity">
    <text evidence="2 9">Belongs to the HSF family.</text>
</comment>
<organism evidence="12 13">
    <name type="scientific">Albula goreensis</name>
    <dbReference type="NCBI Taxonomy" id="1534307"/>
    <lineage>
        <taxon>Eukaryota</taxon>
        <taxon>Metazoa</taxon>
        <taxon>Chordata</taxon>
        <taxon>Craniata</taxon>
        <taxon>Vertebrata</taxon>
        <taxon>Euteleostomi</taxon>
        <taxon>Actinopterygii</taxon>
        <taxon>Neopterygii</taxon>
        <taxon>Teleostei</taxon>
        <taxon>Albuliformes</taxon>
        <taxon>Albulidae</taxon>
        <taxon>Albula</taxon>
    </lineage>
</organism>
<dbReference type="PROSITE" id="PS00434">
    <property type="entry name" value="HSF_DOMAIN"/>
    <property type="match status" value="1"/>
</dbReference>
<comment type="subcellular location">
    <subcellularLocation>
        <location evidence="1">Nucleus</location>
    </subcellularLocation>
</comment>
<name>A0A8T3E0D4_9TELE</name>
<feature type="region of interest" description="Disordered" evidence="10">
    <location>
        <begin position="431"/>
        <end position="452"/>
    </location>
</feature>
<dbReference type="InterPro" id="IPR010542">
    <property type="entry name" value="Vert_HSTF_C"/>
</dbReference>
<evidence type="ECO:0000256" key="1">
    <source>
        <dbReference type="ARBA" id="ARBA00004123"/>
    </source>
</evidence>
<evidence type="ECO:0000313" key="12">
    <source>
        <dbReference type="EMBL" id="KAI1902733.1"/>
    </source>
</evidence>
<evidence type="ECO:0000256" key="10">
    <source>
        <dbReference type="SAM" id="MobiDB-lite"/>
    </source>
</evidence>
<protein>
    <recommendedName>
        <fullName evidence="11">HSF-type DNA-binding domain-containing protein</fullName>
    </recommendedName>
</protein>
<dbReference type="InterPro" id="IPR036388">
    <property type="entry name" value="WH-like_DNA-bd_sf"/>
</dbReference>
<dbReference type="GO" id="GO:0005634">
    <property type="term" value="C:nucleus"/>
    <property type="evidence" value="ECO:0007669"/>
    <property type="project" value="UniProtKB-SubCell"/>
</dbReference>
<sequence length="479" mass="53160">MKTMKKNTCVPGFVSKLWTLVDSPGTNDVICWSLDGINFRILDEHRFTKEILPKYFKHSNLSSFVRQLNMYGFRKVISIEGGLVKPNLCALEFTHVYFQRGKEDLLEHIKRKISSVRTEDTKISQEDLCKALEDVQQVRGKQDDIDQRLHNMKRENVILWKEVASLRNKHSQQQRTLSKVIQFFASLVQGNCIIGIKNKRPLMLDVSETPPAKISRPCVLSLDQASIAMFGSSNGCNSPSSSGISIVDITDNAKQGTSTTGLSAADGDSVLTSSNFMTKDKQENVKGKDPNPSLTVTGLEDDILDSILQEGGSEMASHQRDVTLNRNDIQCHLDGVDSSFEDLQTLLLGKQFNIKAEFIENLFNPDLSDAEMDMPENAANMELVSEWSGNTTQQSVQESAFPLEDSKGSQHTPAQVLSLLEELCCTLDSDKEVTSSGTPKKGQCPIQPANEDTGTTDLSTAFLEDFCIPFNDTDSTPFL</sequence>